<evidence type="ECO:0000256" key="1">
    <source>
        <dbReference type="ARBA" id="ARBA00008710"/>
    </source>
</evidence>
<dbReference type="Gene3D" id="2.30.110.10">
    <property type="entry name" value="Electron Transport, Fmn-binding Protein, Chain A"/>
    <property type="match status" value="1"/>
</dbReference>
<dbReference type="GO" id="GO:0070967">
    <property type="term" value="F:coenzyme F420 binding"/>
    <property type="evidence" value="ECO:0007669"/>
    <property type="project" value="TreeGrafter"/>
</dbReference>
<dbReference type="AlphaFoldDB" id="A0A8J3RNH7"/>
<dbReference type="Proteomes" id="UP000616724">
    <property type="component" value="Unassembled WGS sequence"/>
</dbReference>
<evidence type="ECO:0008006" key="5">
    <source>
        <dbReference type="Google" id="ProtNLM"/>
    </source>
</evidence>
<dbReference type="GO" id="GO:0005886">
    <property type="term" value="C:plasma membrane"/>
    <property type="evidence" value="ECO:0007669"/>
    <property type="project" value="TreeGrafter"/>
</dbReference>
<keyword evidence="4" id="KW-1185">Reference proteome</keyword>
<evidence type="ECO:0000256" key="2">
    <source>
        <dbReference type="ARBA" id="ARBA00049106"/>
    </source>
</evidence>
<organism evidence="3 4">
    <name type="scientific">Planobispora longispora</name>
    <dbReference type="NCBI Taxonomy" id="28887"/>
    <lineage>
        <taxon>Bacteria</taxon>
        <taxon>Bacillati</taxon>
        <taxon>Actinomycetota</taxon>
        <taxon>Actinomycetes</taxon>
        <taxon>Streptosporangiales</taxon>
        <taxon>Streptosporangiaceae</taxon>
        <taxon>Planobispora</taxon>
    </lineage>
</organism>
<gene>
    <name evidence="3" type="ORF">Plo01_46620</name>
</gene>
<evidence type="ECO:0000313" key="3">
    <source>
        <dbReference type="EMBL" id="GIH78233.1"/>
    </source>
</evidence>
<dbReference type="SUPFAM" id="SSF50475">
    <property type="entry name" value="FMN-binding split barrel"/>
    <property type="match status" value="1"/>
</dbReference>
<protein>
    <recommendedName>
        <fullName evidence="5">Nitroreductase family deazaflavin-dependent oxidoreductase</fullName>
    </recommendedName>
</protein>
<reference evidence="3 4" key="1">
    <citation type="submission" date="2021-01" db="EMBL/GenBank/DDBJ databases">
        <title>Whole genome shotgun sequence of Planobispora longispora NBRC 13918.</title>
        <authorList>
            <person name="Komaki H."/>
            <person name="Tamura T."/>
        </authorList>
    </citation>
    <scope>NUCLEOTIDE SEQUENCE [LARGE SCALE GENOMIC DNA]</scope>
    <source>
        <strain evidence="3 4">NBRC 13918</strain>
    </source>
</reference>
<dbReference type="PANTHER" id="PTHR39428:SF1">
    <property type="entry name" value="F420H(2)-DEPENDENT QUINONE REDUCTASE RV1261C"/>
    <property type="match status" value="1"/>
</dbReference>
<dbReference type="GO" id="GO:0016491">
    <property type="term" value="F:oxidoreductase activity"/>
    <property type="evidence" value="ECO:0007669"/>
    <property type="project" value="InterPro"/>
</dbReference>
<comment type="catalytic activity">
    <reaction evidence="2">
        <text>oxidized coenzyme F420-(gamma-L-Glu)(n) + a quinol + H(+) = reduced coenzyme F420-(gamma-L-Glu)(n) + a quinone</text>
        <dbReference type="Rhea" id="RHEA:39663"/>
        <dbReference type="Rhea" id="RHEA-COMP:12939"/>
        <dbReference type="Rhea" id="RHEA-COMP:14378"/>
        <dbReference type="ChEBI" id="CHEBI:15378"/>
        <dbReference type="ChEBI" id="CHEBI:24646"/>
        <dbReference type="ChEBI" id="CHEBI:132124"/>
        <dbReference type="ChEBI" id="CHEBI:133980"/>
        <dbReference type="ChEBI" id="CHEBI:139511"/>
    </reaction>
</comment>
<comment type="caution">
    <text evidence="3">The sequence shown here is derived from an EMBL/GenBank/DDBJ whole genome shotgun (WGS) entry which is preliminary data.</text>
</comment>
<dbReference type="PANTHER" id="PTHR39428">
    <property type="entry name" value="F420H(2)-DEPENDENT QUINONE REDUCTASE RV1261C"/>
    <property type="match status" value="1"/>
</dbReference>
<dbReference type="InterPro" id="IPR012349">
    <property type="entry name" value="Split_barrel_FMN-bd"/>
</dbReference>
<accession>A0A8J3RNH7</accession>
<proteinExistence type="inferred from homology"/>
<comment type="similarity">
    <text evidence="1">Belongs to the F420H(2)-dependent quinone reductase family.</text>
</comment>
<evidence type="ECO:0000313" key="4">
    <source>
        <dbReference type="Proteomes" id="UP000616724"/>
    </source>
</evidence>
<dbReference type="InterPro" id="IPR004378">
    <property type="entry name" value="F420H2_quin_Rdtase"/>
</dbReference>
<dbReference type="Pfam" id="PF04075">
    <property type="entry name" value="F420H2_quin_red"/>
    <property type="match status" value="1"/>
</dbReference>
<dbReference type="EMBL" id="BOOH01000038">
    <property type="protein sequence ID" value="GIH78233.1"/>
    <property type="molecule type" value="Genomic_DNA"/>
</dbReference>
<name>A0A8J3RNH7_9ACTN</name>
<dbReference type="NCBIfam" id="TIGR00026">
    <property type="entry name" value="hi_GC_TIGR00026"/>
    <property type="match status" value="1"/>
</dbReference>
<sequence>MMKPVTADEARPLSSGERLRMRIEHEVDTRSVGFGVWLLRLTRGRAARLRRGQALILTTRGRRTGRERTVPLQFFPDGDDLIVVAANSGLAAPPGWYFNLTATPHARVEVSGRTCQVQARELSAREADAFWPRVLGIAPDYARYARRLGRRPALIRLTPEKTS</sequence>